<feature type="compositionally biased region" description="Low complexity" evidence="1">
    <location>
        <begin position="287"/>
        <end position="302"/>
    </location>
</feature>
<accession>A0A194VXW9</accession>
<dbReference type="PROSITE" id="PS50006">
    <property type="entry name" value="FHA_DOMAIN"/>
    <property type="match status" value="1"/>
</dbReference>
<feature type="region of interest" description="Disordered" evidence="1">
    <location>
        <begin position="264"/>
        <end position="302"/>
    </location>
</feature>
<dbReference type="EMBL" id="CM003101">
    <property type="protein sequence ID" value="KUI69091.1"/>
    <property type="molecule type" value="Genomic_DNA"/>
</dbReference>
<dbReference type="SUPFAM" id="SSF49879">
    <property type="entry name" value="SMAD/FHA domain"/>
    <property type="match status" value="1"/>
</dbReference>
<evidence type="ECO:0000313" key="4">
    <source>
        <dbReference type="Proteomes" id="UP000078559"/>
    </source>
</evidence>
<feature type="compositionally biased region" description="Acidic residues" evidence="1">
    <location>
        <begin position="349"/>
        <end position="363"/>
    </location>
</feature>
<evidence type="ECO:0000256" key="1">
    <source>
        <dbReference type="SAM" id="MobiDB-lite"/>
    </source>
</evidence>
<organism evidence="3 4">
    <name type="scientific">Cytospora mali</name>
    <name type="common">Apple Valsa canker fungus</name>
    <name type="synonym">Valsa mali</name>
    <dbReference type="NCBI Taxonomy" id="578113"/>
    <lineage>
        <taxon>Eukaryota</taxon>
        <taxon>Fungi</taxon>
        <taxon>Dikarya</taxon>
        <taxon>Ascomycota</taxon>
        <taxon>Pezizomycotina</taxon>
        <taxon>Sordariomycetes</taxon>
        <taxon>Sordariomycetidae</taxon>
        <taxon>Diaporthales</taxon>
        <taxon>Cytosporaceae</taxon>
        <taxon>Cytospora</taxon>
    </lineage>
</organism>
<gene>
    <name evidence="3" type="ORF">VM1G_04352</name>
</gene>
<feature type="compositionally biased region" description="Polar residues" evidence="1">
    <location>
        <begin position="73"/>
        <end position="86"/>
    </location>
</feature>
<feature type="region of interest" description="Disordered" evidence="1">
    <location>
        <begin position="342"/>
        <end position="373"/>
    </location>
</feature>
<dbReference type="InterPro" id="IPR008984">
    <property type="entry name" value="SMAD_FHA_dom_sf"/>
</dbReference>
<keyword evidence="4" id="KW-1185">Reference proteome</keyword>
<feature type="domain" description="FHA" evidence="2">
    <location>
        <begin position="121"/>
        <end position="174"/>
    </location>
</feature>
<reference evidence="3" key="1">
    <citation type="submission" date="2014-12" db="EMBL/GenBank/DDBJ databases">
        <title>Genome Sequence of Valsa Canker Pathogens Uncovers a Specific Adaption of Colonization on Woody Bark.</title>
        <authorList>
            <person name="Yin Z."/>
            <person name="Liu H."/>
            <person name="Gao X."/>
            <person name="Li Z."/>
            <person name="Song N."/>
            <person name="Ke X."/>
            <person name="Dai Q."/>
            <person name="Wu Y."/>
            <person name="Sun Y."/>
            <person name="Xu J.-R."/>
            <person name="Kang Z.K."/>
            <person name="Wang L."/>
            <person name="Huang L."/>
        </authorList>
    </citation>
    <scope>NUCLEOTIDE SEQUENCE [LARGE SCALE GENOMIC DNA]</scope>
    <source>
        <strain evidence="3">03-8</strain>
    </source>
</reference>
<feature type="region of interest" description="Disordered" evidence="1">
    <location>
        <begin position="1"/>
        <end position="112"/>
    </location>
</feature>
<name>A0A194VXW9_CYTMA</name>
<feature type="compositionally biased region" description="Polar residues" evidence="1">
    <location>
        <begin position="1"/>
        <end position="18"/>
    </location>
</feature>
<dbReference type="OrthoDB" id="5348546at2759"/>
<dbReference type="InterPro" id="IPR000253">
    <property type="entry name" value="FHA_dom"/>
</dbReference>
<evidence type="ECO:0000259" key="2">
    <source>
        <dbReference type="PROSITE" id="PS50006"/>
    </source>
</evidence>
<feature type="compositionally biased region" description="Low complexity" evidence="1">
    <location>
        <begin position="420"/>
        <end position="433"/>
    </location>
</feature>
<sequence length="572" mass="62316">MDSSPGTKPQDRPSSSWHPDTPVSQSQLLPPLELSSSPGLPNASSRPSRPGSSAKAPAATSSHAYLKYPTPLPTSSTGILSSSPPRINTRPPLQRVPSTVSERAPLSAVPSIDLNENGDTVLMGRSSNSSHYQLSANRFISRVHVKARYIPATVPLEPNKIEIECNGWNGLKLHCQGRTHDLHKGDVLSFETEGAEIMLDVQDARVLVHWPKRDARDSLADLGWEDSPRSVRNGISPIAGINPRAGSGVDLGLLQSSPLRRATRITSPESPTPAHASLQHALSDGVPSSSQHSSILSDLPSSIDRDKSVEIYEDEDADGQGSSVKDGSIGNQSFIDVNKSFSSDLSDVNSDEDGEHNPDEENDPIIHSFGPYGSNLNSRMSMTSFNVESPKRRRLDSGYAAASPRDNAASRALFATADISNSRRSSKSGSTPRQESIGRKASPTPVPEEIVPDLSHVDVATITNHIANQLAFSRLSSTPLSTIMANLPTEEKKGLRREELKYIVESTTCIGTIERHGKDAEGKPLESQYYYVPEKDNDEHRRAAVVDGLRKPTLRNCRKHHVQYYWKRPRTP</sequence>
<proteinExistence type="predicted"/>
<evidence type="ECO:0000313" key="3">
    <source>
        <dbReference type="EMBL" id="KUI69091.1"/>
    </source>
</evidence>
<feature type="region of interest" description="Disordered" evidence="1">
    <location>
        <begin position="385"/>
        <end position="449"/>
    </location>
</feature>
<dbReference type="AlphaFoldDB" id="A0A194VXW9"/>
<protein>
    <submittedName>
        <fullName evidence="3">Protein PLM2</fullName>
    </submittedName>
</protein>
<dbReference type="Proteomes" id="UP000078559">
    <property type="component" value="Chromosome 4"/>
</dbReference>
<feature type="compositionally biased region" description="Low complexity" evidence="1">
    <location>
        <begin position="22"/>
        <end position="59"/>
    </location>
</feature>